<organism evidence="2">
    <name type="scientific">Paraconexibacter sp. AEG42_29</name>
    <dbReference type="NCBI Taxonomy" id="2997339"/>
    <lineage>
        <taxon>Bacteria</taxon>
        <taxon>Bacillati</taxon>
        <taxon>Actinomycetota</taxon>
        <taxon>Thermoleophilia</taxon>
        <taxon>Solirubrobacterales</taxon>
        <taxon>Paraconexibacteraceae</taxon>
        <taxon>Paraconexibacter</taxon>
    </lineage>
</organism>
<name>A0AAU7ANR1_9ACTN</name>
<evidence type="ECO:0000313" key="2">
    <source>
        <dbReference type="EMBL" id="XAY03283.1"/>
    </source>
</evidence>
<accession>A0AAU7ANR1</accession>
<keyword evidence="1" id="KW-0732">Signal</keyword>
<evidence type="ECO:0000256" key="1">
    <source>
        <dbReference type="SAM" id="SignalP"/>
    </source>
</evidence>
<protein>
    <submittedName>
        <fullName evidence="2">Uncharacterized protein</fullName>
    </submittedName>
</protein>
<dbReference type="EMBL" id="CP114014">
    <property type="protein sequence ID" value="XAY03283.1"/>
    <property type="molecule type" value="Genomic_DNA"/>
</dbReference>
<sequence>MRSLLAGVALAAAVLGTVAATTQALVPLRRPPADARIVLGSGMAGATLNQRTSPVTDGGLKPAPFSSWGKLQGEFCFEGTSCSWVIPGDGDVFIERDGRSRRVLMIGTTAKRWKTSRGVGPGTSIATLRARYSGLTRMTTCQIGGFGAPNTGYRLGQHSFFGTAAGKVTVVYVTRYAIRSGC</sequence>
<proteinExistence type="predicted"/>
<feature type="chain" id="PRO_5043795236" evidence="1">
    <location>
        <begin position="20"/>
        <end position="182"/>
    </location>
</feature>
<dbReference type="AlphaFoldDB" id="A0AAU7ANR1"/>
<dbReference type="RefSeq" id="WP_354699837.1">
    <property type="nucleotide sequence ID" value="NZ_CP114014.1"/>
</dbReference>
<gene>
    <name evidence="2" type="ORF">DSM112329_00095</name>
</gene>
<reference evidence="2" key="1">
    <citation type="submission" date="2022-12" db="EMBL/GenBank/DDBJ databases">
        <title>Paraconexibacter alkalitolerans sp. nov. and Baekduia alba sp. nov., isolated from soil and emended description of the genera Paraconexibacter (Chun et al., 2020) and Baekduia (An et al., 2020).</title>
        <authorList>
            <person name="Vieira S."/>
            <person name="Huber K.J."/>
            <person name="Geppert A."/>
            <person name="Wolf J."/>
            <person name="Neumann-Schaal M."/>
            <person name="Muesken M."/>
            <person name="Overmann J."/>
        </authorList>
    </citation>
    <scope>NUCLEOTIDE SEQUENCE</scope>
    <source>
        <strain evidence="2">AEG42_29</strain>
    </source>
</reference>
<feature type="signal peptide" evidence="1">
    <location>
        <begin position="1"/>
        <end position="19"/>
    </location>
</feature>
<dbReference type="KEGG" id="parq:DSM112329_00095"/>